<dbReference type="EMBL" id="JAFBMS010000039">
    <property type="protein sequence ID" value="KAG9340889.1"/>
    <property type="molecule type" value="Genomic_DNA"/>
</dbReference>
<dbReference type="PANTHER" id="PTHR21549">
    <property type="entry name" value="MUTATED IN BLADDER CANCER 1"/>
    <property type="match status" value="1"/>
</dbReference>
<name>A0A8T2NKX2_9TELE</name>
<proteinExistence type="predicted"/>
<feature type="region of interest" description="Disordered" evidence="2">
    <location>
        <begin position="336"/>
        <end position="394"/>
    </location>
</feature>
<protein>
    <recommendedName>
        <fullName evidence="5">Coiled-coil domain-containing protein 148</fullName>
    </recommendedName>
</protein>
<feature type="compositionally biased region" description="Basic and acidic residues" evidence="2">
    <location>
        <begin position="348"/>
        <end position="368"/>
    </location>
</feature>
<dbReference type="AlphaFoldDB" id="A0A8T2NKX2"/>
<evidence type="ECO:0000256" key="1">
    <source>
        <dbReference type="ARBA" id="ARBA00023054"/>
    </source>
</evidence>
<dbReference type="InterPro" id="IPR039902">
    <property type="entry name" value="CCDC148/CCDC112"/>
</dbReference>
<evidence type="ECO:0000313" key="4">
    <source>
        <dbReference type="Proteomes" id="UP000824540"/>
    </source>
</evidence>
<feature type="compositionally biased region" description="Basic and acidic residues" evidence="2">
    <location>
        <begin position="375"/>
        <end position="394"/>
    </location>
</feature>
<dbReference type="Proteomes" id="UP000824540">
    <property type="component" value="Unassembled WGS sequence"/>
</dbReference>
<gene>
    <name evidence="3" type="ORF">JZ751_020082</name>
</gene>
<evidence type="ECO:0000256" key="2">
    <source>
        <dbReference type="SAM" id="MobiDB-lite"/>
    </source>
</evidence>
<evidence type="ECO:0000313" key="3">
    <source>
        <dbReference type="EMBL" id="KAG9340889.1"/>
    </source>
</evidence>
<sequence>MSGRDLRMFITRHRAEDIEKLTLQIKDGLKSNKYKPLHYEQLQPIINEKRLAFTQTLQKIEKIKQVAQRTKESTLLRQHREVWIQEQAKLAKACEKAEFELQNFMEENGVDPEFTLQMLDYGILLEKQREGFRDTTVKPIWQLREDLKYRLTEVRLHASQNTPDFQTTDQEAVLEQEHLFSAGIQEDLEQLPDVILSAWCPYPDLKASILQEFQALTEKFESKLQCIRQRLRDIGRCCGWPEEDHMMFQLVMSQYPHNLSNHRALSMDMLRRVLPHRSRQDLKDHEQFWEWYRFALAQQRALLQSWQHDRASLLMKSLLILEEAWAAHREQLAQQSERRQQQEISQQLKEKEEEQDRLRREQEKDRARRTAQKQRIKEFYSEKQKRREEQEKKDQQRLEELRVLMAEQARKDKERVKYREELLLQHKSEKEAQTLLKLKEEAERQERLQALRNQVAVIAEVDPGRMMGDTEAWKSRHQTDEEFFLHKPLYNLFSFTDRQIVSDPRVRIEQALREAGFLNTPYARELLSAVRPVRLPRRDTESTVFKS</sequence>
<keyword evidence="1" id="KW-0175">Coiled coil</keyword>
<keyword evidence="4" id="KW-1185">Reference proteome</keyword>
<evidence type="ECO:0008006" key="5">
    <source>
        <dbReference type="Google" id="ProtNLM"/>
    </source>
</evidence>
<organism evidence="3 4">
    <name type="scientific">Albula glossodonta</name>
    <name type="common">roundjaw bonefish</name>
    <dbReference type="NCBI Taxonomy" id="121402"/>
    <lineage>
        <taxon>Eukaryota</taxon>
        <taxon>Metazoa</taxon>
        <taxon>Chordata</taxon>
        <taxon>Craniata</taxon>
        <taxon>Vertebrata</taxon>
        <taxon>Euteleostomi</taxon>
        <taxon>Actinopterygii</taxon>
        <taxon>Neopterygii</taxon>
        <taxon>Teleostei</taxon>
        <taxon>Albuliformes</taxon>
        <taxon>Albulidae</taxon>
        <taxon>Albula</taxon>
    </lineage>
</organism>
<comment type="caution">
    <text evidence="3">The sequence shown here is derived from an EMBL/GenBank/DDBJ whole genome shotgun (WGS) entry which is preliminary data.</text>
</comment>
<reference evidence="3" key="1">
    <citation type="thesis" date="2021" institute="BYU ScholarsArchive" country="Provo, UT, USA">
        <title>Applications of and Algorithms for Genome Assembly and Genomic Analyses with an Emphasis on Marine Teleosts.</title>
        <authorList>
            <person name="Pickett B.D."/>
        </authorList>
    </citation>
    <scope>NUCLEOTIDE SEQUENCE</scope>
    <source>
        <strain evidence="3">HI-2016</strain>
    </source>
</reference>
<dbReference type="PANTHER" id="PTHR21549:SF1">
    <property type="entry name" value="COILED-COIL DOMAIN-CONTAINING PROTEIN 148"/>
    <property type="match status" value="1"/>
</dbReference>
<accession>A0A8T2NKX2</accession>
<dbReference type="OrthoDB" id="448087at2759"/>